<keyword evidence="3" id="KW-0505">Motor protein</keyword>
<keyword evidence="8" id="KW-1185">Reference proteome</keyword>
<comment type="similarity">
    <text evidence="4">Belongs to the inner dynein arm light chain family.</text>
</comment>
<keyword evidence="2 5" id="KW-0175">Coiled coil</keyword>
<feature type="region of interest" description="Disordered" evidence="6">
    <location>
        <begin position="1"/>
        <end position="57"/>
    </location>
</feature>
<comment type="caution">
    <text evidence="7">The sequence shown here is derived from an EMBL/GenBank/DDBJ whole genome shotgun (WGS) entry which is preliminary data.</text>
</comment>
<dbReference type="GO" id="GO:0097546">
    <property type="term" value="C:ciliary base"/>
    <property type="evidence" value="ECO:0007669"/>
    <property type="project" value="TreeGrafter"/>
</dbReference>
<dbReference type="PANTHER" id="PTHR13183:SF0">
    <property type="entry name" value="AXONEMAL DYNEIN LIGHT INTERMEDIATE POLYPEPTIDE 1"/>
    <property type="match status" value="1"/>
</dbReference>
<feature type="compositionally biased region" description="Low complexity" evidence="6">
    <location>
        <begin position="46"/>
        <end position="57"/>
    </location>
</feature>
<protein>
    <submittedName>
        <fullName evidence="7">Uncharacterized protein</fullName>
    </submittedName>
</protein>
<gene>
    <name evidence="7" type="ORF">BOKJ2_LOCUS14108</name>
</gene>
<evidence type="ECO:0000256" key="6">
    <source>
        <dbReference type="SAM" id="MobiDB-lite"/>
    </source>
</evidence>
<evidence type="ECO:0000256" key="5">
    <source>
        <dbReference type="SAM" id="Coils"/>
    </source>
</evidence>
<dbReference type="GO" id="GO:0030286">
    <property type="term" value="C:dynein complex"/>
    <property type="evidence" value="ECO:0007669"/>
    <property type="project" value="UniProtKB-KW"/>
</dbReference>
<name>A0A811LTL2_9BILA</name>
<evidence type="ECO:0000256" key="1">
    <source>
        <dbReference type="ARBA" id="ARBA00023017"/>
    </source>
</evidence>
<dbReference type="AlphaFoldDB" id="A0A811LTL2"/>
<dbReference type="PANTHER" id="PTHR13183">
    <property type="entry name" value="AXONEMAL INNER ARM DYNEIN LIGHT CHAIN 28"/>
    <property type="match status" value="1"/>
</dbReference>
<dbReference type="OrthoDB" id="273640at2759"/>
<evidence type="ECO:0000256" key="3">
    <source>
        <dbReference type="ARBA" id="ARBA00023175"/>
    </source>
</evidence>
<dbReference type="GO" id="GO:0005930">
    <property type="term" value="C:axoneme"/>
    <property type="evidence" value="ECO:0007669"/>
    <property type="project" value="TreeGrafter"/>
</dbReference>
<feature type="compositionally biased region" description="Polar residues" evidence="6">
    <location>
        <begin position="1"/>
        <end position="11"/>
    </location>
</feature>
<accession>A0A811LTL2</accession>
<keyword evidence="1" id="KW-0243">Dynein</keyword>
<organism evidence="7 8">
    <name type="scientific">Bursaphelenchus okinawaensis</name>
    <dbReference type="NCBI Taxonomy" id="465554"/>
    <lineage>
        <taxon>Eukaryota</taxon>
        <taxon>Metazoa</taxon>
        <taxon>Ecdysozoa</taxon>
        <taxon>Nematoda</taxon>
        <taxon>Chromadorea</taxon>
        <taxon>Rhabditida</taxon>
        <taxon>Tylenchina</taxon>
        <taxon>Tylenchomorpha</taxon>
        <taxon>Aphelenchoidea</taxon>
        <taxon>Aphelenchoididae</taxon>
        <taxon>Bursaphelenchus</taxon>
    </lineage>
</organism>
<dbReference type="EMBL" id="CAJFCW020000006">
    <property type="protein sequence ID" value="CAG9127727.1"/>
    <property type="molecule type" value="Genomic_DNA"/>
</dbReference>
<sequence>MSDNPPTTLSATPVVPGTPVPKPSEATKTSTPPKLIMPDLSTPPKNQSTNNSQNSNIQTMVIPQITSDTNNNIGELELPQLNGPRFRKNSDRLELLKMDLPEEAPPEEERIDPAEELKKITDSDLPPIEPDKQLRCIMDCIIPPRYRDMDGKSWMERASTVPATRFDMVGLQEKFDAELKARHAKSFGICPIRRKIYDELFDEIIRQVTINCAERGLLMLRVRDEIHLTILSYQSLLESAIAYGVRKAIVVEQEQHQAVRNLADERILNQRLTERIAELEKTLAQEKTVREEEIKLLEQTMKDENERLNESNKTLKMHLQAILQMDQQLITQQQSLSDAIKN</sequence>
<dbReference type="GO" id="GO:0045504">
    <property type="term" value="F:dynein heavy chain binding"/>
    <property type="evidence" value="ECO:0007669"/>
    <property type="project" value="TreeGrafter"/>
</dbReference>
<dbReference type="InterPro" id="IPR019347">
    <property type="entry name" value="Axonemal_dynein_light_chain"/>
</dbReference>
<dbReference type="EMBL" id="CAJFDH010000006">
    <property type="protein sequence ID" value="CAD5230383.1"/>
    <property type="molecule type" value="Genomic_DNA"/>
</dbReference>
<feature type="coiled-coil region" evidence="5">
    <location>
        <begin position="262"/>
        <end position="314"/>
    </location>
</feature>
<evidence type="ECO:0000256" key="2">
    <source>
        <dbReference type="ARBA" id="ARBA00023054"/>
    </source>
</evidence>
<reference evidence="7" key="1">
    <citation type="submission" date="2020-09" db="EMBL/GenBank/DDBJ databases">
        <authorList>
            <person name="Kikuchi T."/>
        </authorList>
    </citation>
    <scope>NUCLEOTIDE SEQUENCE</scope>
    <source>
        <strain evidence="7">SH1</strain>
    </source>
</reference>
<evidence type="ECO:0000256" key="4">
    <source>
        <dbReference type="ARBA" id="ARBA00038114"/>
    </source>
</evidence>
<dbReference type="Proteomes" id="UP000783686">
    <property type="component" value="Unassembled WGS sequence"/>
</dbReference>
<dbReference type="Pfam" id="PF10211">
    <property type="entry name" value="Ax_dynein_light"/>
    <property type="match status" value="1"/>
</dbReference>
<proteinExistence type="inferred from homology"/>
<dbReference type="Proteomes" id="UP000614601">
    <property type="component" value="Unassembled WGS sequence"/>
</dbReference>
<evidence type="ECO:0000313" key="7">
    <source>
        <dbReference type="EMBL" id="CAD5230383.1"/>
    </source>
</evidence>
<evidence type="ECO:0000313" key="8">
    <source>
        <dbReference type="Proteomes" id="UP000614601"/>
    </source>
</evidence>